<keyword evidence="4" id="KW-0479">Metal-binding</keyword>
<reference evidence="12 13" key="2">
    <citation type="journal article" date="2010" name="Stand. Genomic Sci.">
        <title>Complete genome sequence of Desulfohalobium retbaense type strain (HR(100)).</title>
        <authorList>
            <person name="Spring S."/>
            <person name="Nolan M."/>
            <person name="Lapidus A."/>
            <person name="Glavina Del Rio T."/>
            <person name="Copeland A."/>
            <person name="Tice H."/>
            <person name="Cheng J.F."/>
            <person name="Lucas S."/>
            <person name="Land M."/>
            <person name="Chen F."/>
            <person name="Bruce D."/>
            <person name="Goodwin L."/>
            <person name="Pitluck S."/>
            <person name="Ivanova N."/>
            <person name="Mavromatis K."/>
            <person name="Mikhailova N."/>
            <person name="Pati A."/>
            <person name="Chen A."/>
            <person name="Palaniappan K."/>
            <person name="Hauser L."/>
            <person name="Chang Y.J."/>
            <person name="Jeffries C.D."/>
            <person name="Munk C."/>
            <person name="Kiss H."/>
            <person name="Chain P."/>
            <person name="Han C."/>
            <person name="Brettin T."/>
            <person name="Detter J.C."/>
            <person name="Schuler E."/>
            <person name="Goker M."/>
            <person name="Rohde M."/>
            <person name="Bristow J."/>
            <person name="Eisen J.A."/>
            <person name="Markowitz V."/>
            <person name="Hugenholtz P."/>
            <person name="Kyrpides N.C."/>
            <person name="Klenk H.P."/>
        </authorList>
    </citation>
    <scope>NUCLEOTIDE SEQUENCE [LARGE SCALE GENOMIC DNA]</scope>
    <source>
        <strain evidence="13">ATCC 49802 / DSM 20745 / S 6022</strain>
    </source>
</reference>
<dbReference type="InterPro" id="IPR017200">
    <property type="entry name" value="PqqE-like"/>
</dbReference>
<dbReference type="PROSITE" id="PS51918">
    <property type="entry name" value="RADICAL_SAM"/>
    <property type="match status" value="1"/>
</dbReference>
<dbReference type="KEGG" id="sti:Sthe_2856"/>
<dbReference type="InterPro" id="IPR034480">
    <property type="entry name" value="Heme_synthase-like"/>
</dbReference>
<organism evidence="12 13">
    <name type="scientific">Sphaerobacter thermophilus (strain ATCC 49802 / DSM 20745 / KCCM 41009 / NCIMB 13125 / S 6022)</name>
    <dbReference type="NCBI Taxonomy" id="479434"/>
    <lineage>
        <taxon>Bacteria</taxon>
        <taxon>Pseudomonadati</taxon>
        <taxon>Thermomicrobiota</taxon>
        <taxon>Thermomicrobia</taxon>
        <taxon>Sphaerobacterales</taxon>
        <taxon>Sphaerobacterineae</taxon>
        <taxon>Sphaerobacteraceae</taxon>
        <taxon>Sphaerobacter</taxon>
    </lineage>
</organism>
<name>D1C8X2_SPHTD</name>
<dbReference type="InterPro" id="IPR013785">
    <property type="entry name" value="Aldolase_TIM"/>
</dbReference>
<dbReference type="PANTHER" id="PTHR11228:SF7">
    <property type="entry name" value="PQQA PEPTIDE CYCLASE"/>
    <property type="match status" value="1"/>
</dbReference>
<sequence>MSYELLRRGLSAPICLTWEITYACNLQCVHCLSSSGRRAPDELTTEEAKRLIDEWAEMKVFYINVGGGEPMTRPDFFELMEYAISRRIGVKFSTNGTLIDDAAADWIARTDYLDVQISLDGVTAEINDPIRGEGSYARARRAMDLLAARGFPFKINTVVTRRSFADLDAMYDLAQHYGAQLRVTRLRPSGRGREVWHALRLTRDQSRALYDWLKAHPDVLTGDSFFHLSALGQPLDGLNMCGAGRIVCCVDPRGDVYACPFALSEEFKAGNVRERSFAEIWREAPLFAHLREWEVGGTCQQCGAYGRCHGGCMAVKYFTGTPLDDPDPECVFAPETGPTDIVLPLTLQPRPIRVPRAARAAAGD</sequence>
<accession>D1C8X2</accession>
<dbReference type="NCBIfam" id="TIGR03962">
    <property type="entry name" value="mycofact_rSAM"/>
    <property type="match status" value="1"/>
</dbReference>
<dbReference type="FunFam" id="3.20.20.70:FF:000188">
    <property type="entry name" value="Mycofactocin radical SAM maturase MftC"/>
    <property type="match status" value="1"/>
</dbReference>
<keyword evidence="3" id="KW-0949">S-adenosyl-L-methionine</keyword>
<evidence type="ECO:0000256" key="1">
    <source>
        <dbReference type="ARBA" id="ARBA00001966"/>
    </source>
</evidence>
<evidence type="ECO:0000313" key="13">
    <source>
        <dbReference type="Proteomes" id="UP000002027"/>
    </source>
</evidence>
<dbReference type="SFLD" id="SFLDG01386">
    <property type="entry name" value="main_SPASM_domain-containing"/>
    <property type="match status" value="1"/>
</dbReference>
<evidence type="ECO:0000256" key="3">
    <source>
        <dbReference type="ARBA" id="ARBA00022691"/>
    </source>
</evidence>
<dbReference type="Pfam" id="PF04055">
    <property type="entry name" value="Radical_SAM"/>
    <property type="match status" value="1"/>
</dbReference>
<dbReference type="FunCoup" id="D1C8X2">
    <property type="interactions" value="21"/>
</dbReference>
<dbReference type="PANTHER" id="PTHR11228">
    <property type="entry name" value="RADICAL SAM DOMAIN PROTEIN"/>
    <property type="match status" value="1"/>
</dbReference>
<keyword evidence="13" id="KW-1185">Reference proteome</keyword>
<dbReference type="InterPro" id="IPR007197">
    <property type="entry name" value="rSAM"/>
</dbReference>
<dbReference type="Gene3D" id="3.20.20.70">
    <property type="entry name" value="Aldolase class I"/>
    <property type="match status" value="1"/>
</dbReference>
<evidence type="ECO:0000256" key="10">
    <source>
        <dbReference type="ARBA" id="ARBA00073867"/>
    </source>
</evidence>
<keyword evidence="2" id="KW-0004">4Fe-4S</keyword>
<dbReference type="STRING" id="479434.Sthe_2856"/>
<proteinExistence type="inferred from homology"/>
<dbReference type="CDD" id="cd01335">
    <property type="entry name" value="Radical_SAM"/>
    <property type="match status" value="1"/>
</dbReference>
<keyword evidence="7" id="KW-0456">Lyase</keyword>
<dbReference type="InParanoid" id="D1C8X2"/>
<dbReference type="PIRSF" id="PIRSF037420">
    <property type="entry name" value="PQQ_syn_pqqE"/>
    <property type="match status" value="1"/>
</dbReference>
<protein>
    <recommendedName>
        <fullName evidence="10">Pre-heme d1 synthase</fullName>
    </recommendedName>
</protein>
<reference evidence="13" key="1">
    <citation type="submission" date="2009-11" db="EMBL/GenBank/DDBJ databases">
        <title>The complete chromosome 2 of Sphaerobacter thermophilus DSM 20745.</title>
        <authorList>
            <person name="Lucas S."/>
            <person name="Copeland A."/>
            <person name="Lapidus A."/>
            <person name="Glavina del Rio T."/>
            <person name="Dalin E."/>
            <person name="Tice H."/>
            <person name="Bruce D."/>
            <person name="Goodwin L."/>
            <person name="Pitluck S."/>
            <person name="Kyrpides N."/>
            <person name="Mavromatis K."/>
            <person name="Ivanova N."/>
            <person name="Mikhailova N."/>
            <person name="LaButti K.M."/>
            <person name="Clum A."/>
            <person name="Sun H.I."/>
            <person name="Brettin T."/>
            <person name="Detter J.C."/>
            <person name="Han C."/>
            <person name="Larimer F."/>
            <person name="Land M."/>
            <person name="Hauser L."/>
            <person name="Markowitz V."/>
            <person name="Cheng J.F."/>
            <person name="Hugenholtz P."/>
            <person name="Woyke T."/>
            <person name="Wu D."/>
            <person name="Steenblock K."/>
            <person name="Schneider S."/>
            <person name="Pukall R."/>
            <person name="Goeker M."/>
            <person name="Klenk H.P."/>
            <person name="Eisen J.A."/>
        </authorList>
    </citation>
    <scope>NUCLEOTIDE SEQUENCE [LARGE SCALE GENOMIC DNA]</scope>
    <source>
        <strain evidence="13">ATCC 49802 / DSM 20745 / S 6022</strain>
    </source>
</reference>
<dbReference type="EMBL" id="CP001824">
    <property type="protein sequence ID" value="ACZ40265.1"/>
    <property type="molecule type" value="Genomic_DNA"/>
</dbReference>
<dbReference type="GO" id="GO:0003824">
    <property type="term" value="F:catalytic activity"/>
    <property type="evidence" value="ECO:0007669"/>
    <property type="project" value="InterPro"/>
</dbReference>
<evidence type="ECO:0000256" key="4">
    <source>
        <dbReference type="ARBA" id="ARBA00022723"/>
    </source>
</evidence>
<dbReference type="eggNOG" id="COG0535">
    <property type="taxonomic scope" value="Bacteria"/>
</dbReference>
<dbReference type="AlphaFoldDB" id="D1C8X2"/>
<dbReference type="GO" id="GO:0046872">
    <property type="term" value="F:metal ion binding"/>
    <property type="evidence" value="ECO:0007669"/>
    <property type="project" value="UniProtKB-KW"/>
</dbReference>
<dbReference type="SFLD" id="SFLDF00316">
    <property type="entry name" value="C-terminal_tyrosine_decarboxyl"/>
    <property type="match status" value="1"/>
</dbReference>
<evidence type="ECO:0000256" key="7">
    <source>
        <dbReference type="ARBA" id="ARBA00023239"/>
    </source>
</evidence>
<dbReference type="InterPro" id="IPR023913">
    <property type="entry name" value="MftC"/>
</dbReference>
<evidence type="ECO:0000313" key="12">
    <source>
        <dbReference type="EMBL" id="ACZ40265.1"/>
    </source>
</evidence>
<dbReference type="SFLD" id="SFLDG01067">
    <property type="entry name" value="SPASM/twitch_domain_containing"/>
    <property type="match status" value="1"/>
</dbReference>
<evidence type="ECO:0000256" key="8">
    <source>
        <dbReference type="ARBA" id="ARBA00023462"/>
    </source>
</evidence>
<dbReference type="HOGENOM" id="CLU_009273_4_3_0"/>
<dbReference type="SUPFAM" id="SSF102114">
    <property type="entry name" value="Radical SAM enzymes"/>
    <property type="match status" value="1"/>
</dbReference>
<dbReference type="SFLD" id="SFLDS00029">
    <property type="entry name" value="Radical_SAM"/>
    <property type="match status" value="1"/>
</dbReference>
<evidence type="ECO:0000259" key="11">
    <source>
        <dbReference type="PROSITE" id="PS51918"/>
    </source>
</evidence>
<gene>
    <name evidence="12" type="ordered locus">Sthe_2856</name>
</gene>
<dbReference type="InterPro" id="IPR050377">
    <property type="entry name" value="Radical_SAM_PqqE_MftC-like"/>
</dbReference>
<keyword evidence="6" id="KW-0411">Iron-sulfur</keyword>
<keyword evidence="5" id="KW-0408">Iron</keyword>
<dbReference type="OrthoDB" id="9808591at2"/>
<dbReference type="CDD" id="cd21123">
    <property type="entry name" value="SPASM_MftC-like"/>
    <property type="match status" value="1"/>
</dbReference>
<comment type="cofactor">
    <cofactor evidence="1">
        <name>[4Fe-4S] cluster</name>
        <dbReference type="ChEBI" id="CHEBI:49883"/>
    </cofactor>
</comment>
<dbReference type="Proteomes" id="UP000002027">
    <property type="component" value="Chromosome 2"/>
</dbReference>
<evidence type="ECO:0000256" key="9">
    <source>
        <dbReference type="ARBA" id="ARBA00056787"/>
    </source>
</evidence>
<evidence type="ECO:0000256" key="2">
    <source>
        <dbReference type="ARBA" id="ARBA00022485"/>
    </source>
</evidence>
<evidence type="ECO:0000256" key="6">
    <source>
        <dbReference type="ARBA" id="ARBA00023014"/>
    </source>
</evidence>
<evidence type="ECO:0000256" key="5">
    <source>
        <dbReference type="ARBA" id="ARBA00023004"/>
    </source>
</evidence>
<dbReference type="NCBIfam" id="TIGR04085">
    <property type="entry name" value="rSAM_more_4Fe4S"/>
    <property type="match status" value="1"/>
</dbReference>
<dbReference type="SFLD" id="SFLDG01385">
    <property type="entry name" value="heme_carboxy_lyase_like"/>
    <property type="match status" value="1"/>
</dbReference>
<comment type="function">
    <text evidence="9">Involved in heme d1 biosynthesis. Radical SAM enzyme that catalyzes the removal of two propionate side chains from the intermediate 12,18-didecarboxysiroheme (DDSH) and may introduce the keto functions on rings A and B, yielding the heme d1 precursor dihydro-heme d1.</text>
</comment>
<dbReference type="RefSeq" id="WP_012873301.1">
    <property type="nucleotide sequence ID" value="NC_013524.1"/>
</dbReference>
<dbReference type="InterPro" id="IPR058240">
    <property type="entry name" value="rSAM_sf"/>
</dbReference>
<dbReference type="InterPro" id="IPR023885">
    <property type="entry name" value="4Fe4S-binding_SPASM_dom"/>
</dbReference>
<dbReference type="GO" id="GO:0051539">
    <property type="term" value="F:4 iron, 4 sulfur cluster binding"/>
    <property type="evidence" value="ECO:0007669"/>
    <property type="project" value="UniProtKB-KW"/>
</dbReference>
<comment type="similarity">
    <text evidence="8">Belongs to the radical SAM superfamily.</text>
</comment>
<dbReference type="Pfam" id="PF13186">
    <property type="entry name" value="SPASM"/>
    <property type="match status" value="1"/>
</dbReference>
<feature type="domain" description="Radical SAM core" evidence="11">
    <location>
        <begin position="10"/>
        <end position="214"/>
    </location>
</feature>